<accession>A0ABP5RPP1</accession>
<comment type="caution">
    <text evidence="2">The sequence shown here is derived from an EMBL/GenBank/DDBJ whole genome shotgun (WGS) entry which is preliminary data.</text>
</comment>
<dbReference type="RefSeq" id="WP_344640111.1">
    <property type="nucleotide sequence ID" value="NZ_BAAATR010000040.1"/>
</dbReference>
<protein>
    <recommendedName>
        <fullName evidence="4">Tetratricopeptide repeat protein</fullName>
    </recommendedName>
</protein>
<evidence type="ECO:0000313" key="3">
    <source>
        <dbReference type="Proteomes" id="UP001500305"/>
    </source>
</evidence>
<organism evidence="2 3">
    <name type="scientific">Kitasatospora cystarginea</name>
    <dbReference type="NCBI Taxonomy" id="58350"/>
    <lineage>
        <taxon>Bacteria</taxon>
        <taxon>Bacillati</taxon>
        <taxon>Actinomycetota</taxon>
        <taxon>Actinomycetes</taxon>
        <taxon>Kitasatosporales</taxon>
        <taxon>Streptomycetaceae</taxon>
        <taxon>Kitasatospora</taxon>
    </lineage>
</organism>
<name>A0ABP5RPP1_9ACTN</name>
<sequence>MISFRPALELLEGLTGAYAEGHPDDVLHLRLWLLGEVGRCAEGISEATALNEREPGEWDTALARLLELDGRLEEALALLRSSTHYLADLDLADMLIRHGRPAEALASIPTIAEERAAAERREREVAELRKQDDPWAGVGEFTQEPPF</sequence>
<gene>
    <name evidence="2" type="ORF">GCM10010430_64720</name>
</gene>
<keyword evidence="3" id="KW-1185">Reference proteome</keyword>
<proteinExistence type="predicted"/>
<evidence type="ECO:0008006" key="4">
    <source>
        <dbReference type="Google" id="ProtNLM"/>
    </source>
</evidence>
<dbReference type="Proteomes" id="UP001500305">
    <property type="component" value="Unassembled WGS sequence"/>
</dbReference>
<evidence type="ECO:0000313" key="2">
    <source>
        <dbReference type="EMBL" id="GAA2270102.1"/>
    </source>
</evidence>
<feature type="region of interest" description="Disordered" evidence="1">
    <location>
        <begin position="128"/>
        <end position="147"/>
    </location>
</feature>
<dbReference type="EMBL" id="BAAATR010000040">
    <property type="protein sequence ID" value="GAA2270102.1"/>
    <property type="molecule type" value="Genomic_DNA"/>
</dbReference>
<evidence type="ECO:0000256" key="1">
    <source>
        <dbReference type="SAM" id="MobiDB-lite"/>
    </source>
</evidence>
<reference evidence="3" key="1">
    <citation type="journal article" date="2019" name="Int. J. Syst. Evol. Microbiol.">
        <title>The Global Catalogue of Microorganisms (GCM) 10K type strain sequencing project: providing services to taxonomists for standard genome sequencing and annotation.</title>
        <authorList>
            <consortium name="The Broad Institute Genomics Platform"/>
            <consortium name="The Broad Institute Genome Sequencing Center for Infectious Disease"/>
            <person name="Wu L."/>
            <person name="Ma J."/>
        </authorList>
    </citation>
    <scope>NUCLEOTIDE SEQUENCE [LARGE SCALE GENOMIC DNA]</scope>
    <source>
        <strain evidence="3">JCM 7356</strain>
    </source>
</reference>